<accession>A0A365MTT4</accession>
<dbReference type="Proteomes" id="UP000251714">
    <property type="component" value="Unassembled WGS sequence"/>
</dbReference>
<evidence type="ECO:0000259" key="6">
    <source>
        <dbReference type="Pfam" id="PF24883"/>
    </source>
</evidence>
<evidence type="ECO:0000313" key="8">
    <source>
        <dbReference type="Proteomes" id="UP000251714"/>
    </source>
</evidence>
<name>A0A365MTT4_GIBIN</name>
<dbReference type="SMART" id="SM00248">
    <property type="entry name" value="ANK"/>
    <property type="match status" value="8"/>
</dbReference>
<feature type="domain" description="GPI inositol-deacylase winged helix" evidence="5">
    <location>
        <begin position="509"/>
        <end position="588"/>
    </location>
</feature>
<dbReference type="PRINTS" id="PR01415">
    <property type="entry name" value="ANKYRIN"/>
</dbReference>
<keyword evidence="2 3" id="KW-0040">ANK repeat</keyword>
<keyword evidence="1" id="KW-0677">Repeat</keyword>
<feature type="domain" description="NACHT-NTPase and P-loop NTPases N-terminal" evidence="4">
    <location>
        <begin position="7"/>
        <end position="132"/>
    </location>
</feature>
<dbReference type="PANTHER" id="PTHR24166:SF48">
    <property type="entry name" value="PROTEIN VAPYRIN"/>
    <property type="match status" value="1"/>
</dbReference>
<feature type="repeat" description="ANK" evidence="3">
    <location>
        <begin position="924"/>
        <end position="956"/>
    </location>
</feature>
<feature type="repeat" description="ANK" evidence="3">
    <location>
        <begin position="891"/>
        <end position="923"/>
    </location>
</feature>
<feature type="domain" description="Nephrocystin 3-like N-terminal" evidence="6">
    <location>
        <begin position="245"/>
        <end position="397"/>
    </location>
</feature>
<dbReference type="InterPro" id="IPR036770">
    <property type="entry name" value="Ankyrin_rpt-contain_sf"/>
</dbReference>
<dbReference type="InterPro" id="IPR002110">
    <property type="entry name" value="Ankyrin_rpt"/>
</dbReference>
<protein>
    <submittedName>
        <fullName evidence="7">Uncharacterized protein</fullName>
    </submittedName>
</protein>
<dbReference type="EMBL" id="PKMI01000042">
    <property type="protein sequence ID" value="RBA11842.1"/>
    <property type="molecule type" value="Genomic_DNA"/>
</dbReference>
<dbReference type="AlphaFoldDB" id="A0A365MTT4"/>
<dbReference type="Gene3D" id="1.25.40.20">
    <property type="entry name" value="Ankyrin repeat-containing domain"/>
    <property type="match status" value="4"/>
</dbReference>
<dbReference type="Pfam" id="PF22939">
    <property type="entry name" value="WHD_GPIID"/>
    <property type="match status" value="1"/>
</dbReference>
<dbReference type="Gene3D" id="3.40.50.300">
    <property type="entry name" value="P-loop containing nucleotide triphosphate hydrolases"/>
    <property type="match status" value="1"/>
</dbReference>
<dbReference type="InterPro" id="IPR054471">
    <property type="entry name" value="GPIID_WHD"/>
</dbReference>
<evidence type="ECO:0000256" key="1">
    <source>
        <dbReference type="ARBA" id="ARBA00022737"/>
    </source>
</evidence>
<dbReference type="SUPFAM" id="SSF48403">
    <property type="entry name" value="Ankyrin repeat"/>
    <property type="match status" value="1"/>
</dbReference>
<gene>
    <name evidence="7" type="ORF">FPRO05_14194</name>
</gene>
<dbReference type="Pfam" id="PF24883">
    <property type="entry name" value="NPHP3_N"/>
    <property type="match status" value="1"/>
</dbReference>
<dbReference type="InterPro" id="IPR050889">
    <property type="entry name" value="Dendritic_Spine_Reg/Scaffold"/>
</dbReference>
<evidence type="ECO:0000313" key="7">
    <source>
        <dbReference type="EMBL" id="RBA11842.1"/>
    </source>
</evidence>
<evidence type="ECO:0000259" key="5">
    <source>
        <dbReference type="Pfam" id="PF22939"/>
    </source>
</evidence>
<dbReference type="Pfam" id="PF12796">
    <property type="entry name" value="Ank_2"/>
    <property type="match status" value="2"/>
</dbReference>
<evidence type="ECO:0000256" key="2">
    <source>
        <dbReference type="ARBA" id="ARBA00023043"/>
    </source>
</evidence>
<feature type="repeat" description="ANK" evidence="3">
    <location>
        <begin position="793"/>
        <end position="825"/>
    </location>
</feature>
<dbReference type="PANTHER" id="PTHR24166">
    <property type="entry name" value="ROLLING PEBBLES, ISOFORM B"/>
    <property type="match status" value="1"/>
</dbReference>
<dbReference type="InterPro" id="IPR027417">
    <property type="entry name" value="P-loop_NTPase"/>
</dbReference>
<dbReference type="Pfam" id="PF17107">
    <property type="entry name" value="SesA"/>
    <property type="match status" value="1"/>
</dbReference>
<dbReference type="InterPro" id="IPR056884">
    <property type="entry name" value="NPHP3-like_N"/>
</dbReference>
<dbReference type="SUPFAM" id="SSF52540">
    <property type="entry name" value="P-loop containing nucleoside triphosphate hydrolases"/>
    <property type="match status" value="1"/>
</dbReference>
<sequence length="1041" mass="116629">MDPLSVIASTIGIIQAISATYNTLQKLRGLPNEFEEVNRYLPLAEETLSLACKQLEGQALDESSKKTLEPLVGDCRDKAEMLQKIFKKVEEKAKSANEGSALHFYRMSLLRLGKAHRVETLMHGILKGLDALATNQLFRTATESQIAKLEEAIGEISKRESSVPDSDLENGMNSQYISSGGTGYQSIISGEDHKIVSGSGRQYNAGTMHFVQSNEDDKTRRDILGTLHTSPYREEEQESRPGPRDVMLWVSANPGSGKSVLAKYLVDSELQTTESRTTCYFFFKDDFEDQKSANGALSCILHQLFTQRKGLFSEKIIKRFESHKTHLASSLDELWDALIMASQDKDAGELVCILDAFDECEDKDQERSKLAQALRKFYGPENNTKNNANLKFLITSRPYDEIRRCFQPPYIPELRVINLKGESQTEISKIAREIDLYIEYRVSRIRAIRELTPDEEQLLLQELRRVPNQTYLWVDLTLKLIERDISIKMTTIRTTTSSLPRTVDDAYEKILAKSSDPTEAKKLLHIIVAAARPLTLAEMDLALALRQNHKPGKRVDEYVKNLCGFLVTITEDSKIYLLHQTVKEFLVPKDEPDPPGDHGNQLIWKSSLQPPESHRILCQICIWHLLFTEFETHPLDENLHKNLDGKVSHYLRDHVFLDYSATNWAAHFRASGIEDDAVTESLLRICDASSRRCQTWFRIYWASTQMGFPQDFTTLMIASYFGLEQVVKHQLDTADIEVDARDGTYQRSALSWASENGFDGVVKLLIKGLKIRFQDIAKLLFSKRAKVDARDRYGRTPLSYAAWNGHMAVVQLLVNEGARVDSEDEIGGTPISYALCSGHKDVAEELRKGGHVDSVDEVRRKLLISAAKAGDEAVVKWLLDNDTAAEVMGSTGRTPLSYAAGNGHVGIARLLLDKGADVNTNEEGGGTALARAIDNGSADIIEILLERGSKVNYSYTLQPSQRIADTAAFGCCRKLLTLPPLAVVEMQNENPKAVKLLLKYGARPDFHADIPITPLALAEKGGNDTIVQMLRTRLHGLVLEP</sequence>
<evidence type="ECO:0000256" key="3">
    <source>
        <dbReference type="PROSITE-ProRule" id="PRU00023"/>
    </source>
</evidence>
<reference evidence="7 8" key="1">
    <citation type="submission" date="2017-12" db="EMBL/GenBank/DDBJ databases">
        <title>Genome sequence of the mycotoxigenic crop pathogen Fusarium proliferatum, strain ITEM 2341 from Date Palm.</title>
        <authorList>
            <person name="Almiman B.F."/>
            <person name="Shittu T.A."/>
            <person name="Muthumeenakshi S."/>
            <person name="Baroncelli R."/>
            <person name="Sreenivasaprasada S."/>
        </authorList>
    </citation>
    <scope>NUCLEOTIDE SEQUENCE [LARGE SCALE GENOMIC DNA]</scope>
    <source>
        <strain evidence="7 8">ITEM 2341</strain>
    </source>
</reference>
<evidence type="ECO:0000259" key="4">
    <source>
        <dbReference type="Pfam" id="PF17107"/>
    </source>
</evidence>
<dbReference type="PROSITE" id="PS50088">
    <property type="entry name" value="ANK_REPEAT"/>
    <property type="match status" value="3"/>
</dbReference>
<organism evidence="7 8">
    <name type="scientific">Gibberella intermedia</name>
    <name type="common">Bulb rot disease fungus</name>
    <name type="synonym">Fusarium proliferatum</name>
    <dbReference type="NCBI Taxonomy" id="948311"/>
    <lineage>
        <taxon>Eukaryota</taxon>
        <taxon>Fungi</taxon>
        <taxon>Dikarya</taxon>
        <taxon>Ascomycota</taxon>
        <taxon>Pezizomycotina</taxon>
        <taxon>Sordariomycetes</taxon>
        <taxon>Hypocreomycetidae</taxon>
        <taxon>Hypocreales</taxon>
        <taxon>Nectriaceae</taxon>
        <taxon>Fusarium</taxon>
        <taxon>Fusarium fujikuroi species complex</taxon>
    </lineage>
</organism>
<comment type="caution">
    <text evidence="7">The sequence shown here is derived from an EMBL/GenBank/DDBJ whole genome shotgun (WGS) entry which is preliminary data.</text>
</comment>
<dbReference type="InterPro" id="IPR031352">
    <property type="entry name" value="SesA"/>
</dbReference>
<proteinExistence type="predicted"/>
<dbReference type="PROSITE" id="PS50297">
    <property type="entry name" value="ANK_REP_REGION"/>
    <property type="match status" value="3"/>
</dbReference>